<dbReference type="Proteomes" id="UP000216725">
    <property type="component" value="Unassembled WGS sequence"/>
</dbReference>
<evidence type="ECO:0000313" key="1">
    <source>
        <dbReference type="EMBL" id="OZG51268.1"/>
    </source>
</evidence>
<dbReference type="OrthoDB" id="1998712at2"/>
<keyword evidence="2" id="KW-1185">Reference proteome</keyword>
<dbReference type="RefSeq" id="WP_094661026.1">
    <property type="nucleotide sequence ID" value="NZ_MWWR01000009.1"/>
</dbReference>
<comment type="caution">
    <text evidence="1">The sequence shown here is derived from an EMBL/GenBank/DDBJ whole genome shotgun (WGS) entry which is preliminary data.</text>
</comment>
<sequence>MKSTYFLPGAYWDKMKHDACSIPEYVDLFTKRLASLGCTFNDNSFPALESNWFMHGEPHDMATFTMRNAPYIKDHGRTLLCFYSSDRRIYPRFDTIDQNLPIYREFMGVVAPDLTVSPETPIKE</sequence>
<protein>
    <submittedName>
        <fullName evidence="1">Uncharacterized protein</fullName>
    </submittedName>
</protein>
<organism evidence="1 2">
    <name type="scientific">Pseudoscardovia radai</name>
    <dbReference type="NCBI Taxonomy" id="987066"/>
    <lineage>
        <taxon>Bacteria</taxon>
        <taxon>Bacillati</taxon>
        <taxon>Actinomycetota</taxon>
        <taxon>Actinomycetes</taxon>
        <taxon>Bifidobacteriales</taxon>
        <taxon>Bifidobacteriaceae</taxon>
        <taxon>Pseudoscardovia</taxon>
    </lineage>
</organism>
<reference evidence="1 2" key="1">
    <citation type="journal article" date="2017" name="BMC Genomics">
        <title>Comparative genomic and phylogenomic analyses of the Bifidobacteriaceae family.</title>
        <authorList>
            <person name="Lugli G.A."/>
            <person name="Milani C."/>
            <person name="Turroni F."/>
            <person name="Duranti S."/>
            <person name="Mancabelli L."/>
            <person name="Mangifesta M."/>
            <person name="Ferrario C."/>
            <person name="Modesto M."/>
            <person name="Mattarelli P."/>
            <person name="Jiri K."/>
            <person name="van Sinderen D."/>
            <person name="Ventura M."/>
        </authorList>
    </citation>
    <scope>NUCLEOTIDE SEQUENCE [LARGE SCALE GENOMIC DNA]</scope>
    <source>
        <strain evidence="1 2">DSM 24742</strain>
    </source>
</reference>
<proteinExistence type="predicted"/>
<name>A0A261EWP0_9BIFI</name>
<accession>A0A261EWP0</accession>
<evidence type="ECO:0000313" key="2">
    <source>
        <dbReference type="Proteomes" id="UP000216725"/>
    </source>
</evidence>
<gene>
    <name evidence="1" type="ORF">PSRA_1212</name>
</gene>
<dbReference type="AlphaFoldDB" id="A0A261EWP0"/>
<dbReference type="EMBL" id="MWWR01000009">
    <property type="protein sequence ID" value="OZG51268.1"/>
    <property type="molecule type" value="Genomic_DNA"/>
</dbReference>